<protein>
    <submittedName>
        <fullName evidence="1">Uncharacterized protein</fullName>
    </submittedName>
</protein>
<dbReference type="AlphaFoldDB" id="A0A1G2T3N1"/>
<dbReference type="EMBL" id="MHVJ01000004">
    <property type="protein sequence ID" value="OHA91874.1"/>
    <property type="molecule type" value="Genomic_DNA"/>
</dbReference>
<name>A0A1G2T3N1_9BACT</name>
<organism evidence="1 2">
    <name type="scientific">Candidatus Zambryskibacteria bacterium RIFCSPHIGHO2_01_FULL_49_18</name>
    <dbReference type="NCBI Taxonomy" id="1802740"/>
    <lineage>
        <taxon>Bacteria</taxon>
        <taxon>Candidatus Zambryskiibacteriota</taxon>
    </lineage>
</organism>
<reference evidence="1 2" key="1">
    <citation type="journal article" date="2016" name="Nat. Commun.">
        <title>Thousands of microbial genomes shed light on interconnected biogeochemical processes in an aquifer system.</title>
        <authorList>
            <person name="Anantharaman K."/>
            <person name="Brown C.T."/>
            <person name="Hug L.A."/>
            <person name="Sharon I."/>
            <person name="Castelle C.J."/>
            <person name="Probst A.J."/>
            <person name="Thomas B.C."/>
            <person name="Singh A."/>
            <person name="Wilkins M.J."/>
            <person name="Karaoz U."/>
            <person name="Brodie E.L."/>
            <person name="Williams K.H."/>
            <person name="Hubbard S.S."/>
            <person name="Banfield J.F."/>
        </authorList>
    </citation>
    <scope>NUCLEOTIDE SEQUENCE [LARGE SCALE GENOMIC DNA]</scope>
</reference>
<gene>
    <name evidence="1" type="ORF">A2758_01195</name>
</gene>
<evidence type="ECO:0000313" key="2">
    <source>
        <dbReference type="Proteomes" id="UP000178612"/>
    </source>
</evidence>
<comment type="caution">
    <text evidence="1">The sequence shown here is derived from an EMBL/GenBank/DDBJ whole genome shotgun (WGS) entry which is preliminary data.</text>
</comment>
<dbReference type="Proteomes" id="UP000178612">
    <property type="component" value="Unassembled WGS sequence"/>
</dbReference>
<accession>A0A1G2T3N1</accession>
<sequence length="81" mass="9366">MARETTTKQLYDLVNKKFELVFTQLQSIQTDIRQLQKVQKEHSGRFDEIDEVLGAVSRAVDKDAVTILEYGRRIARLERAG</sequence>
<proteinExistence type="predicted"/>
<evidence type="ECO:0000313" key="1">
    <source>
        <dbReference type="EMBL" id="OHA91874.1"/>
    </source>
</evidence>